<comment type="cofactor">
    <cofactor evidence="5">
        <name>Fe(2+)</name>
        <dbReference type="ChEBI" id="CHEBI:29033"/>
    </cofactor>
    <text evidence="5">Binds 1 Fe(2+) ion per subunit.</text>
</comment>
<dbReference type="PANTHER" id="PTHR10543:SF89">
    <property type="entry name" value="CAROTENOID 9,10(9',10')-CLEAVAGE DIOXYGENASE 1"/>
    <property type="match status" value="1"/>
</dbReference>
<keyword evidence="8" id="KW-1185">Reference proteome</keyword>
<proteinExistence type="inferred from homology"/>
<dbReference type="PANTHER" id="PTHR10543">
    <property type="entry name" value="BETA-CAROTENE DIOXYGENASE"/>
    <property type="match status" value="1"/>
</dbReference>
<organism evidence="7 8">
    <name type="scientific">Planctobacterium marinum</name>
    <dbReference type="NCBI Taxonomy" id="1631968"/>
    <lineage>
        <taxon>Bacteria</taxon>
        <taxon>Pseudomonadati</taxon>
        <taxon>Pseudomonadota</taxon>
        <taxon>Gammaproteobacteria</taxon>
        <taxon>Alteromonadales</taxon>
        <taxon>Alteromonadaceae</taxon>
        <taxon>Planctobacterium</taxon>
    </lineage>
</organism>
<comment type="similarity">
    <text evidence="1">Belongs to the carotenoid oxygenase family.</text>
</comment>
<keyword evidence="6" id="KW-0732">Signal</keyword>
<dbReference type="InterPro" id="IPR006311">
    <property type="entry name" value="TAT_signal"/>
</dbReference>
<feature type="binding site" evidence="5">
    <location>
        <position position="309"/>
    </location>
    <ligand>
        <name>Fe cation</name>
        <dbReference type="ChEBI" id="CHEBI:24875"/>
        <note>catalytic</note>
    </ligand>
</feature>
<dbReference type="Pfam" id="PF03055">
    <property type="entry name" value="RPE65"/>
    <property type="match status" value="1"/>
</dbReference>
<gene>
    <name evidence="7" type="ORF">MACH26_03090</name>
</gene>
<evidence type="ECO:0008006" key="9">
    <source>
        <dbReference type="Google" id="ProtNLM"/>
    </source>
</evidence>
<evidence type="ECO:0000256" key="1">
    <source>
        <dbReference type="ARBA" id="ARBA00006787"/>
    </source>
</evidence>
<dbReference type="Proteomes" id="UP001333710">
    <property type="component" value="Chromosome"/>
</dbReference>
<dbReference type="EMBL" id="AP027272">
    <property type="protein sequence ID" value="BDX04788.1"/>
    <property type="molecule type" value="Genomic_DNA"/>
</dbReference>
<feature type="chain" id="PRO_5041250419" description="Dioxygenase" evidence="6">
    <location>
        <begin position="25"/>
        <end position="491"/>
    </location>
</feature>
<evidence type="ECO:0000313" key="7">
    <source>
        <dbReference type="EMBL" id="BDX04788.1"/>
    </source>
</evidence>
<name>A0AA48KNW0_9ALTE</name>
<feature type="binding site" evidence="5">
    <location>
        <position position="196"/>
    </location>
    <ligand>
        <name>Fe cation</name>
        <dbReference type="ChEBI" id="CHEBI:24875"/>
        <note>catalytic</note>
    </ligand>
</feature>
<evidence type="ECO:0000256" key="4">
    <source>
        <dbReference type="ARBA" id="ARBA00023004"/>
    </source>
</evidence>
<keyword evidence="4 5" id="KW-0408">Iron</keyword>
<keyword evidence="3" id="KW-0560">Oxidoreductase</keyword>
<evidence type="ECO:0000256" key="6">
    <source>
        <dbReference type="SAM" id="SignalP"/>
    </source>
</evidence>
<dbReference type="GO" id="GO:0010436">
    <property type="term" value="F:carotenoid dioxygenase activity"/>
    <property type="evidence" value="ECO:0007669"/>
    <property type="project" value="TreeGrafter"/>
</dbReference>
<protein>
    <recommendedName>
        <fullName evidence="9">Dioxygenase</fullName>
    </recommendedName>
</protein>
<dbReference type="PROSITE" id="PS51318">
    <property type="entry name" value="TAT"/>
    <property type="match status" value="1"/>
</dbReference>
<dbReference type="InterPro" id="IPR004294">
    <property type="entry name" value="Carotenoid_Oase"/>
</dbReference>
<sequence>MQRRHFLQSLGALGALSAMPGVLAKSATAFSNTDIDWSLGFQSVRQTQFDPLAMSLEGKLPEDLRGVLFRNGPALSERGGMQTEHWFDGDGMVQQFVLNQDGIIHQGKMVQTERFLREEAAQRFLYQHAGTHLDNTLPVRNNDTTNQANIAVQPWNDELLALWEGGSAYRLDPDTLETLGRMDWREDMIHMPFSAHPLPEKDGLLWNFGFAPYAGKNGMLFVYLLSQENGIQKVQPVTLPMAGYIHDFAQTEQHLIFLLPPYQYEHGQGQTYVDKFAWRPEQASRLLILEKADLAKQHWFELPAGFVFHFGNAWQHKHEIGVNLCWYQDASLMQSNKTQRINNQHRSLDKQAKVSTIIANLNSKKIKQFTSDVVMEFPSFDEQGYSHGTSLTGVGVRQKTGVRNDALTTYNPDTGYEEHFDYPEYVVAEEPLLISGKNQKDKYVIQTFLDMRKQQTGLNLFLHNAISAGPIVTATMKRHLPLGFHGSFISG</sequence>
<evidence type="ECO:0000256" key="2">
    <source>
        <dbReference type="ARBA" id="ARBA00022723"/>
    </source>
</evidence>
<dbReference type="KEGG" id="pmaw:MACH26_03090"/>
<feature type="binding site" evidence="5">
    <location>
        <position position="485"/>
    </location>
    <ligand>
        <name>Fe cation</name>
        <dbReference type="ChEBI" id="CHEBI:24875"/>
        <note>catalytic</note>
    </ligand>
</feature>
<feature type="signal peptide" evidence="6">
    <location>
        <begin position="1"/>
        <end position="24"/>
    </location>
</feature>
<accession>A0AA48KNW0</accession>
<evidence type="ECO:0000313" key="8">
    <source>
        <dbReference type="Proteomes" id="UP001333710"/>
    </source>
</evidence>
<dbReference type="RefSeq" id="WP_338290631.1">
    <property type="nucleotide sequence ID" value="NZ_AP027272.1"/>
</dbReference>
<feature type="binding site" evidence="5">
    <location>
        <position position="246"/>
    </location>
    <ligand>
        <name>Fe cation</name>
        <dbReference type="ChEBI" id="CHEBI:24875"/>
        <note>catalytic</note>
    </ligand>
</feature>
<reference evidence="7" key="1">
    <citation type="submission" date="2023-01" db="EMBL/GenBank/DDBJ databases">
        <title>Complete genome sequence of Planctobacterium marinum strain Dej080120_11.</title>
        <authorList>
            <person name="Ueki S."/>
            <person name="Maruyama F."/>
        </authorList>
    </citation>
    <scope>NUCLEOTIDE SEQUENCE</scope>
    <source>
        <strain evidence="7">Dej080120_11</strain>
    </source>
</reference>
<evidence type="ECO:0000256" key="5">
    <source>
        <dbReference type="PIRSR" id="PIRSR604294-1"/>
    </source>
</evidence>
<dbReference type="GO" id="GO:0046872">
    <property type="term" value="F:metal ion binding"/>
    <property type="evidence" value="ECO:0007669"/>
    <property type="project" value="UniProtKB-KW"/>
</dbReference>
<dbReference type="GO" id="GO:0016121">
    <property type="term" value="P:carotene catabolic process"/>
    <property type="evidence" value="ECO:0007669"/>
    <property type="project" value="TreeGrafter"/>
</dbReference>
<evidence type="ECO:0000256" key="3">
    <source>
        <dbReference type="ARBA" id="ARBA00023002"/>
    </source>
</evidence>
<keyword evidence="2 5" id="KW-0479">Metal-binding</keyword>
<dbReference type="AlphaFoldDB" id="A0AA48KNW0"/>